<evidence type="ECO:0000313" key="18">
    <source>
        <dbReference type="EMBL" id="KAJ9187222.1"/>
    </source>
</evidence>
<feature type="domain" description="Protein kinase" evidence="17">
    <location>
        <begin position="245"/>
        <end position="542"/>
    </location>
</feature>
<evidence type="ECO:0000256" key="16">
    <source>
        <dbReference type="SAM" id="SignalP"/>
    </source>
</evidence>
<keyword evidence="6 15" id="KW-0812">Transmembrane</keyword>
<keyword evidence="12 15" id="KW-0472">Membrane</keyword>
<dbReference type="InterPro" id="IPR000719">
    <property type="entry name" value="Prot_kinase_dom"/>
</dbReference>
<comment type="subcellular location">
    <subcellularLocation>
        <location evidence="1">Membrane</location>
    </subcellularLocation>
</comment>
<proteinExistence type="predicted"/>
<evidence type="ECO:0000256" key="13">
    <source>
        <dbReference type="ARBA" id="ARBA00047899"/>
    </source>
</evidence>
<evidence type="ECO:0000256" key="15">
    <source>
        <dbReference type="SAM" id="Phobius"/>
    </source>
</evidence>
<evidence type="ECO:0000256" key="8">
    <source>
        <dbReference type="ARBA" id="ARBA00022741"/>
    </source>
</evidence>
<dbReference type="InterPro" id="IPR013210">
    <property type="entry name" value="LRR_N_plant-typ"/>
</dbReference>
<dbReference type="PANTHER" id="PTHR48005">
    <property type="entry name" value="LEUCINE RICH REPEAT KINASE 2"/>
    <property type="match status" value="1"/>
</dbReference>
<dbReference type="PANTHER" id="PTHR48005:SF13">
    <property type="entry name" value="SERINE_THREONINE-PROTEIN KINASE DDB_G0278509-RELATED"/>
    <property type="match status" value="1"/>
</dbReference>
<evidence type="ECO:0000256" key="5">
    <source>
        <dbReference type="ARBA" id="ARBA00022679"/>
    </source>
</evidence>
<evidence type="ECO:0000256" key="2">
    <source>
        <dbReference type="ARBA" id="ARBA00012513"/>
    </source>
</evidence>
<dbReference type="InterPro" id="IPR001245">
    <property type="entry name" value="Ser-Thr/Tyr_kinase_cat_dom"/>
</dbReference>
<comment type="catalytic activity">
    <reaction evidence="14">
        <text>L-seryl-[protein] + ATP = O-phospho-L-seryl-[protein] + ADP + H(+)</text>
        <dbReference type="Rhea" id="RHEA:17989"/>
        <dbReference type="Rhea" id="RHEA-COMP:9863"/>
        <dbReference type="Rhea" id="RHEA-COMP:11604"/>
        <dbReference type="ChEBI" id="CHEBI:15378"/>
        <dbReference type="ChEBI" id="CHEBI:29999"/>
        <dbReference type="ChEBI" id="CHEBI:30616"/>
        <dbReference type="ChEBI" id="CHEBI:83421"/>
        <dbReference type="ChEBI" id="CHEBI:456216"/>
        <dbReference type="EC" id="2.7.11.1"/>
    </reaction>
</comment>
<dbReference type="PROSITE" id="PS50011">
    <property type="entry name" value="PROTEIN_KINASE_DOM"/>
    <property type="match status" value="1"/>
</dbReference>
<evidence type="ECO:0000256" key="12">
    <source>
        <dbReference type="ARBA" id="ARBA00023136"/>
    </source>
</evidence>
<dbReference type="InterPro" id="IPR001611">
    <property type="entry name" value="Leu-rich_rpt"/>
</dbReference>
<dbReference type="InterPro" id="IPR051420">
    <property type="entry name" value="Ser_Thr_Kinases_DiverseReg"/>
</dbReference>
<dbReference type="Pfam" id="PF08263">
    <property type="entry name" value="LRRNT_2"/>
    <property type="match status" value="1"/>
</dbReference>
<dbReference type="SMART" id="SM00220">
    <property type="entry name" value="S_TKc"/>
    <property type="match status" value="1"/>
</dbReference>
<accession>A0ABQ9N3W2</accession>
<evidence type="ECO:0000259" key="17">
    <source>
        <dbReference type="PROSITE" id="PS50011"/>
    </source>
</evidence>
<feature type="signal peptide" evidence="16">
    <location>
        <begin position="1"/>
        <end position="18"/>
    </location>
</feature>
<dbReference type="Gene3D" id="1.10.510.10">
    <property type="entry name" value="Transferase(Phosphotransferase) domain 1"/>
    <property type="match status" value="1"/>
</dbReference>
<gene>
    <name evidence="18" type="ORF">P3X46_002707</name>
</gene>
<keyword evidence="10" id="KW-0067">ATP-binding</keyword>
<keyword evidence="9" id="KW-0418">Kinase</keyword>
<keyword evidence="4" id="KW-0433">Leucine-rich repeat</keyword>
<evidence type="ECO:0000256" key="9">
    <source>
        <dbReference type="ARBA" id="ARBA00022777"/>
    </source>
</evidence>
<name>A0ABQ9N3W2_HEVBR</name>
<evidence type="ECO:0000256" key="3">
    <source>
        <dbReference type="ARBA" id="ARBA00022527"/>
    </source>
</evidence>
<dbReference type="Pfam" id="PF07714">
    <property type="entry name" value="PK_Tyr_Ser-Thr"/>
    <property type="match status" value="1"/>
</dbReference>
<reference evidence="18" key="1">
    <citation type="journal article" date="2023" name="Plant Biotechnol. J.">
        <title>Chromosome-level wild Hevea brasiliensis genome provides new tools for genomic-assisted breeding and valuable loci to elevate rubber yield.</title>
        <authorList>
            <person name="Cheng H."/>
            <person name="Song X."/>
            <person name="Hu Y."/>
            <person name="Wu T."/>
            <person name="Yang Q."/>
            <person name="An Z."/>
            <person name="Feng S."/>
            <person name="Deng Z."/>
            <person name="Wu W."/>
            <person name="Zeng X."/>
            <person name="Tu M."/>
            <person name="Wang X."/>
            <person name="Huang H."/>
        </authorList>
    </citation>
    <scope>NUCLEOTIDE SEQUENCE</scope>
    <source>
        <strain evidence="18">MT/VB/25A 57/8</strain>
    </source>
</reference>
<dbReference type="Gene3D" id="3.80.10.10">
    <property type="entry name" value="Ribonuclease Inhibitor"/>
    <property type="match status" value="1"/>
</dbReference>
<keyword evidence="7" id="KW-0677">Repeat</keyword>
<dbReference type="InterPro" id="IPR011009">
    <property type="entry name" value="Kinase-like_dom_sf"/>
</dbReference>
<evidence type="ECO:0000256" key="10">
    <source>
        <dbReference type="ARBA" id="ARBA00022840"/>
    </source>
</evidence>
<comment type="caution">
    <text evidence="18">The sequence shown here is derived from an EMBL/GenBank/DDBJ whole genome shotgun (WGS) entry which is preliminary data.</text>
</comment>
<feature type="chain" id="PRO_5045239973" description="non-specific serine/threonine protein kinase" evidence="16">
    <location>
        <begin position="19"/>
        <end position="542"/>
    </location>
</feature>
<evidence type="ECO:0000256" key="4">
    <source>
        <dbReference type="ARBA" id="ARBA00022614"/>
    </source>
</evidence>
<dbReference type="SUPFAM" id="SSF52058">
    <property type="entry name" value="L domain-like"/>
    <property type="match status" value="1"/>
</dbReference>
<dbReference type="SUPFAM" id="SSF56112">
    <property type="entry name" value="Protein kinase-like (PK-like)"/>
    <property type="match status" value="1"/>
</dbReference>
<evidence type="ECO:0000256" key="11">
    <source>
        <dbReference type="ARBA" id="ARBA00022989"/>
    </source>
</evidence>
<dbReference type="Proteomes" id="UP001174677">
    <property type="component" value="Chromosome 2"/>
</dbReference>
<dbReference type="Pfam" id="PF00560">
    <property type="entry name" value="LRR_1"/>
    <property type="match status" value="3"/>
</dbReference>
<evidence type="ECO:0000256" key="1">
    <source>
        <dbReference type="ARBA" id="ARBA00004370"/>
    </source>
</evidence>
<dbReference type="EC" id="2.7.11.1" evidence="2"/>
<organism evidence="18 19">
    <name type="scientific">Hevea brasiliensis</name>
    <name type="common">Para rubber tree</name>
    <name type="synonym">Siphonia brasiliensis</name>
    <dbReference type="NCBI Taxonomy" id="3981"/>
    <lineage>
        <taxon>Eukaryota</taxon>
        <taxon>Viridiplantae</taxon>
        <taxon>Streptophyta</taxon>
        <taxon>Embryophyta</taxon>
        <taxon>Tracheophyta</taxon>
        <taxon>Spermatophyta</taxon>
        <taxon>Magnoliopsida</taxon>
        <taxon>eudicotyledons</taxon>
        <taxon>Gunneridae</taxon>
        <taxon>Pentapetalae</taxon>
        <taxon>rosids</taxon>
        <taxon>fabids</taxon>
        <taxon>Malpighiales</taxon>
        <taxon>Euphorbiaceae</taxon>
        <taxon>Crotonoideae</taxon>
        <taxon>Micrandreae</taxon>
        <taxon>Hevea</taxon>
    </lineage>
</organism>
<evidence type="ECO:0000256" key="14">
    <source>
        <dbReference type="ARBA" id="ARBA00048679"/>
    </source>
</evidence>
<sequence length="542" mass="60870">MAHYRVIISVSLYACMWALLGTSTTSTLPSDISCLKSIRDSVEDPDNLLRSSWNFKNDSDGFICSFAGVECWHPNKNRVLSLTLHKMKLKGQFPRGIGNCTSLTGLDLSGNEFHGPIPLEMGKRIPLVTRLDLSFNNFSGEIPSSIADCSLLNVLNLDHNRLIGHIPQEIGGLGRIKTFSVFHNLLSGQVPIFANATVSADAYANNNGLSGGPLKRCPESSRKFNWRFDYSFKGGVVIGYAFSLVSAIVVYASYCVPWVYMGKKNGMITIPELVMLMMLRRKNKKTQLEQLGSLSTMELLLEKEISTSEHFVTRMSFIDLCNATENFSRHNIIGVGQIGTMYKASLPNGWSLANQKTRLFVYKYVSNGNLFDWLHSGEGKKKVLNGPLRMKIAAGIGKGLAWLHHCWSFRVAHLNISSKCILLHKNFEPKLSNFGMSTFINPNEVTSSRGFFMDVEFWEECFLKENVFNFGIVLLELITGKMSTVLSSSHGSLDEWLSDLWQGHDNEIFQCLRIARNCLQRFPDQRPTMLDVYMAISNINYS</sequence>
<keyword evidence="5" id="KW-0808">Transferase</keyword>
<dbReference type="Gene3D" id="3.30.200.20">
    <property type="entry name" value="Phosphorylase Kinase, domain 1"/>
    <property type="match status" value="1"/>
</dbReference>
<keyword evidence="11 15" id="KW-1133">Transmembrane helix</keyword>
<evidence type="ECO:0000313" key="19">
    <source>
        <dbReference type="Proteomes" id="UP001174677"/>
    </source>
</evidence>
<feature type="transmembrane region" description="Helical" evidence="15">
    <location>
        <begin position="237"/>
        <end position="260"/>
    </location>
</feature>
<evidence type="ECO:0000256" key="7">
    <source>
        <dbReference type="ARBA" id="ARBA00022737"/>
    </source>
</evidence>
<evidence type="ECO:0000256" key="6">
    <source>
        <dbReference type="ARBA" id="ARBA00022692"/>
    </source>
</evidence>
<protein>
    <recommendedName>
        <fullName evidence="2">non-specific serine/threonine protein kinase</fullName>
        <ecNumber evidence="2">2.7.11.1</ecNumber>
    </recommendedName>
</protein>
<keyword evidence="16" id="KW-0732">Signal</keyword>
<keyword evidence="8" id="KW-0547">Nucleotide-binding</keyword>
<dbReference type="EMBL" id="JARPOI010000002">
    <property type="protein sequence ID" value="KAJ9187222.1"/>
    <property type="molecule type" value="Genomic_DNA"/>
</dbReference>
<keyword evidence="19" id="KW-1185">Reference proteome</keyword>
<keyword evidence="3" id="KW-0723">Serine/threonine-protein kinase</keyword>
<comment type="catalytic activity">
    <reaction evidence="13">
        <text>L-threonyl-[protein] + ATP = O-phospho-L-threonyl-[protein] + ADP + H(+)</text>
        <dbReference type="Rhea" id="RHEA:46608"/>
        <dbReference type="Rhea" id="RHEA-COMP:11060"/>
        <dbReference type="Rhea" id="RHEA-COMP:11605"/>
        <dbReference type="ChEBI" id="CHEBI:15378"/>
        <dbReference type="ChEBI" id="CHEBI:30013"/>
        <dbReference type="ChEBI" id="CHEBI:30616"/>
        <dbReference type="ChEBI" id="CHEBI:61977"/>
        <dbReference type="ChEBI" id="CHEBI:456216"/>
        <dbReference type="EC" id="2.7.11.1"/>
    </reaction>
</comment>
<dbReference type="InterPro" id="IPR032675">
    <property type="entry name" value="LRR_dom_sf"/>
</dbReference>